<dbReference type="PROSITE" id="PS00028">
    <property type="entry name" value="ZINC_FINGER_C2H2_1"/>
    <property type="match status" value="1"/>
</dbReference>
<dbReference type="EMBL" id="JBEPML010000006">
    <property type="protein sequence ID" value="MET3791897.1"/>
    <property type="molecule type" value="Genomic_DNA"/>
</dbReference>
<organism evidence="3 4">
    <name type="scientific">Aquamicrobium terrae</name>
    <dbReference type="NCBI Taxonomy" id="1324945"/>
    <lineage>
        <taxon>Bacteria</taxon>
        <taxon>Pseudomonadati</taxon>
        <taxon>Pseudomonadota</taxon>
        <taxon>Alphaproteobacteria</taxon>
        <taxon>Hyphomicrobiales</taxon>
        <taxon>Phyllobacteriaceae</taxon>
        <taxon>Aquamicrobium</taxon>
    </lineage>
</organism>
<evidence type="ECO:0000313" key="3">
    <source>
        <dbReference type="EMBL" id="MET3791897.1"/>
    </source>
</evidence>
<accession>A0ABV2MYL7</accession>
<dbReference type="Proteomes" id="UP001549076">
    <property type="component" value="Unassembled WGS sequence"/>
</dbReference>
<keyword evidence="4" id="KW-1185">Reference proteome</keyword>
<gene>
    <name evidence="3" type="ORF">ABID37_002107</name>
</gene>
<proteinExistence type="predicted"/>
<evidence type="ECO:0000256" key="1">
    <source>
        <dbReference type="SAM" id="MobiDB-lite"/>
    </source>
</evidence>
<name>A0ABV2MYL7_9HYPH</name>
<evidence type="ECO:0000259" key="2">
    <source>
        <dbReference type="PROSITE" id="PS00028"/>
    </source>
</evidence>
<dbReference type="RefSeq" id="WP_354194396.1">
    <property type="nucleotide sequence ID" value="NZ_JBEPML010000006.1"/>
</dbReference>
<dbReference type="InterPro" id="IPR013087">
    <property type="entry name" value="Znf_C2H2_type"/>
</dbReference>
<sequence>MQTQTAAIGGEQFEGYWDRLSDEELLRISFTTDDPENLEGLVLQVPSVKERPFVEFAYDFRGSRRSKIRCAHCKYPNHLAGFVIKTDSGQRFLCGHLCGAKIYGADFAHLHKDFSHARDRAGYLRRVQGLREALPGFMRYLTQLRSDPAFDLYDRTRQTLVTRMPRLRGALQVAIDRGGGTLSVDENVRDFAAEGRDEDRYDREMEEWNRTTVTERKKLRRQGQQPDKPRKPLYKSVSRPIGTVATKTLFSTANSPRQVVEDIAAQFANLADDPVKQMSAADKLAFFGYRGKQDAQGSQWRVLVGFGDTSNKGMANLLKQVGILLDRLEEQVERLAELPSFFQPRTLSAVASWATAAKLAGTYTAGLNSLVFENNHGQTVAAQLPPEFKVPSVSGIERLRLAMREGT</sequence>
<feature type="region of interest" description="Disordered" evidence="1">
    <location>
        <begin position="214"/>
        <end position="235"/>
    </location>
</feature>
<feature type="domain" description="C2H2-type" evidence="2">
    <location>
        <begin position="94"/>
        <end position="116"/>
    </location>
</feature>
<reference evidence="3 4" key="1">
    <citation type="submission" date="2024-06" db="EMBL/GenBank/DDBJ databases">
        <title>Genomic Encyclopedia of Type Strains, Phase IV (KMG-IV): sequencing the most valuable type-strain genomes for metagenomic binning, comparative biology and taxonomic classification.</title>
        <authorList>
            <person name="Goeker M."/>
        </authorList>
    </citation>
    <scope>NUCLEOTIDE SEQUENCE [LARGE SCALE GENOMIC DNA]</scope>
    <source>
        <strain evidence="3 4">DSM 27865</strain>
    </source>
</reference>
<comment type="caution">
    <text evidence="3">The sequence shown here is derived from an EMBL/GenBank/DDBJ whole genome shotgun (WGS) entry which is preliminary data.</text>
</comment>
<protein>
    <recommendedName>
        <fullName evidence="2">C2H2-type domain-containing protein</fullName>
    </recommendedName>
</protein>
<evidence type="ECO:0000313" key="4">
    <source>
        <dbReference type="Proteomes" id="UP001549076"/>
    </source>
</evidence>